<evidence type="ECO:0000313" key="3">
    <source>
        <dbReference type="Proteomes" id="UP000235672"/>
    </source>
</evidence>
<sequence>MYDYFFSGSQYIRVNREETGPGFIDHGPAPISEWNWPDGFGAKGIDAALYSGSVCYFFKGAQYIRVNRGLTGPGCGVVGPSPISDWKWPNGFGANGIDAALWSGGVCYFFKGNEYIRVTRGDTNFGTTDATYPKSIFGGGWGFPTPFDNGVKGALPSGSKCYFFNGAQYIQVNRGFELGGFVDKTYPKSIAEWNWGSFGAKGIDAALYSGGPLVPAPPEGLISNYNYFFANRGENLFDVSATFNFDNDFVTTANGFSLQFNGYSAAETGTIPTWQQYVIYLSPGSTQLWARIDNWYGTVPAGTDKELIRSDVPLANLSTANTIKAGSSITFTLINDCSGHITGCTYTVIDPTGKSLGNVTMDIVGQTIWGTTTKATYADTAPIVAFTVNIGGDYGGSAATLSASAQGSITYSSSNQLTALTLEPSYTTFGDGTGESANLVYGGLSQAADIVISQIFGTAPTASTPSGPQLEARLKERHKHVLPPPRHRHALPKPLHLIEGKDEL</sequence>
<dbReference type="Proteomes" id="UP000235672">
    <property type="component" value="Unassembled WGS sequence"/>
</dbReference>
<reference evidence="2 3" key="1">
    <citation type="submission" date="2016-05" db="EMBL/GenBank/DDBJ databases">
        <title>A degradative enzymes factory behind the ericoid mycorrhizal symbiosis.</title>
        <authorList>
            <consortium name="DOE Joint Genome Institute"/>
            <person name="Martino E."/>
            <person name="Morin E."/>
            <person name="Grelet G."/>
            <person name="Kuo A."/>
            <person name="Kohler A."/>
            <person name="Daghino S."/>
            <person name="Barry K."/>
            <person name="Choi C."/>
            <person name="Cichocki N."/>
            <person name="Clum A."/>
            <person name="Copeland A."/>
            <person name="Hainaut M."/>
            <person name="Haridas S."/>
            <person name="Labutti K."/>
            <person name="Lindquist E."/>
            <person name="Lipzen A."/>
            <person name="Khouja H.-R."/>
            <person name="Murat C."/>
            <person name="Ohm R."/>
            <person name="Olson A."/>
            <person name="Spatafora J."/>
            <person name="Veneault-Fourrey C."/>
            <person name="Henrissat B."/>
            <person name="Grigoriev I."/>
            <person name="Martin F."/>
            <person name="Perotto S."/>
        </authorList>
    </citation>
    <scope>NUCLEOTIDE SEQUENCE [LARGE SCALE GENOMIC DNA]</scope>
    <source>
        <strain evidence="2 3">UAMH 7357</strain>
    </source>
</reference>
<proteinExistence type="predicted"/>
<evidence type="ECO:0000256" key="1">
    <source>
        <dbReference type="PROSITE-ProRule" id="PRU01011"/>
    </source>
</evidence>
<dbReference type="SMART" id="SM00120">
    <property type="entry name" value="HX"/>
    <property type="match status" value="3"/>
</dbReference>
<dbReference type="InterPro" id="IPR018487">
    <property type="entry name" value="Hemopexin-like_repeat"/>
</dbReference>
<dbReference type="OrthoDB" id="5322605at2759"/>
<dbReference type="AlphaFoldDB" id="A0A2J6PWR3"/>
<name>A0A2J6PWR3_9HELO</name>
<evidence type="ECO:0000313" key="2">
    <source>
        <dbReference type="EMBL" id="PMD18455.1"/>
    </source>
</evidence>
<keyword evidence="3" id="KW-1185">Reference proteome</keyword>
<dbReference type="SUPFAM" id="SSF50923">
    <property type="entry name" value="Hemopexin-like domain"/>
    <property type="match status" value="2"/>
</dbReference>
<feature type="repeat" description="Hemopexin" evidence="1">
    <location>
        <begin position="144"/>
        <end position="197"/>
    </location>
</feature>
<feature type="repeat" description="Hemopexin" evidence="1">
    <location>
        <begin position="94"/>
        <end position="143"/>
    </location>
</feature>
<dbReference type="Gene3D" id="2.110.10.10">
    <property type="entry name" value="Hemopexin-like domain"/>
    <property type="match status" value="2"/>
</dbReference>
<dbReference type="InterPro" id="IPR036375">
    <property type="entry name" value="Hemopexin-like_dom_sf"/>
</dbReference>
<dbReference type="Pfam" id="PF00045">
    <property type="entry name" value="Hemopexin"/>
    <property type="match status" value="1"/>
</dbReference>
<dbReference type="EMBL" id="KZ613494">
    <property type="protein sequence ID" value="PMD18455.1"/>
    <property type="molecule type" value="Genomic_DNA"/>
</dbReference>
<organism evidence="2 3">
    <name type="scientific">Hyaloscypha hepaticicola</name>
    <dbReference type="NCBI Taxonomy" id="2082293"/>
    <lineage>
        <taxon>Eukaryota</taxon>
        <taxon>Fungi</taxon>
        <taxon>Dikarya</taxon>
        <taxon>Ascomycota</taxon>
        <taxon>Pezizomycotina</taxon>
        <taxon>Leotiomycetes</taxon>
        <taxon>Helotiales</taxon>
        <taxon>Hyaloscyphaceae</taxon>
        <taxon>Hyaloscypha</taxon>
    </lineage>
</organism>
<dbReference type="PROSITE" id="PS51642">
    <property type="entry name" value="HEMOPEXIN_2"/>
    <property type="match status" value="3"/>
</dbReference>
<gene>
    <name evidence="2" type="ORF">NA56DRAFT_647905</name>
</gene>
<protein>
    <submittedName>
        <fullName evidence="2">Hemopexin</fullName>
    </submittedName>
</protein>
<dbReference type="STRING" id="1745343.A0A2J6PWR3"/>
<accession>A0A2J6PWR3</accession>
<feature type="repeat" description="Hemopexin" evidence="1">
    <location>
        <begin position="42"/>
        <end position="90"/>
    </location>
</feature>